<feature type="compositionally biased region" description="Basic and acidic residues" evidence="1">
    <location>
        <begin position="120"/>
        <end position="134"/>
    </location>
</feature>
<feature type="non-terminal residue" evidence="2">
    <location>
        <position position="1"/>
    </location>
</feature>
<proteinExistence type="predicted"/>
<sequence>MKLQKTLANRIKGFCSTLDKKWKAASRSRSKFVDTNRSWMERNFNVPVRISTLAERTPELEPSTFGVGRCFRSTTKSVEPHSYAVNQMYDENPSLSKIDLICKYGCDGSSGHSEYMQIPKTEEHKRDDGSETKI</sequence>
<evidence type="ECO:0000313" key="3">
    <source>
        <dbReference type="Proteomes" id="UP000801492"/>
    </source>
</evidence>
<feature type="region of interest" description="Disordered" evidence="1">
    <location>
        <begin position="113"/>
        <end position="134"/>
    </location>
</feature>
<organism evidence="2 3">
    <name type="scientific">Ignelater luminosus</name>
    <name type="common">Cucubano</name>
    <name type="synonym">Pyrophorus luminosus</name>
    <dbReference type="NCBI Taxonomy" id="2038154"/>
    <lineage>
        <taxon>Eukaryota</taxon>
        <taxon>Metazoa</taxon>
        <taxon>Ecdysozoa</taxon>
        <taxon>Arthropoda</taxon>
        <taxon>Hexapoda</taxon>
        <taxon>Insecta</taxon>
        <taxon>Pterygota</taxon>
        <taxon>Neoptera</taxon>
        <taxon>Endopterygota</taxon>
        <taxon>Coleoptera</taxon>
        <taxon>Polyphaga</taxon>
        <taxon>Elateriformia</taxon>
        <taxon>Elateroidea</taxon>
        <taxon>Elateridae</taxon>
        <taxon>Agrypninae</taxon>
        <taxon>Pyrophorini</taxon>
        <taxon>Ignelater</taxon>
    </lineage>
</organism>
<protein>
    <submittedName>
        <fullName evidence="2">Uncharacterized protein</fullName>
    </submittedName>
</protein>
<name>A0A8K0DLY6_IGNLU</name>
<accession>A0A8K0DLY6</accession>
<evidence type="ECO:0000313" key="2">
    <source>
        <dbReference type="EMBL" id="KAF2905781.1"/>
    </source>
</evidence>
<reference evidence="2" key="1">
    <citation type="submission" date="2019-08" db="EMBL/GenBank/DDBJ databases">
        <title>The genome of the North American firefly Photinus pyralis.</title>
        <authorList>
            <consortium name="Photinus pyralis genome working group"/>
            <person name="Fallon T.R."/>
            <person name="Sander Lower S.E."/>
            <person name="Weng J.-K."/>
        </authorList>
    </citation>
    <scope>NUCLEOTIDE SEQUENCE</scope>
    <source>
        <strain evidence="2">TRF0915ILg1</strain>
        <tissue evidence="2">Whole body</tissue>
    </source>
</reference>
<dbReference type="EMBL" id="VTPC01000436">
    <property type="protein sequence ID" value="KAF2905781.1"/>
    <property type="molecule type" value="Genomic_DNA"/>
</dbReference>
<dbReference type="AlphaFoldDB" id="A0A8K0DLY6"/>
<keyword evidence="3" id="KW-1185">Reference proteome</keyword>
<dbReference type="Proteomes" id="UP000801492">
    <property type="component" value="Unassembled WGS sequence"/>
</dbReference>
<comment type="caution">
    <text evidence="2">The sequence shown here is derived from an EMBL/GenBank/DDBJ whole genome shotgun (WGS) entry which is preliminary data.</text>
</comment>
<gene>
    <name evidence="2" type="ORF">ILUMI_00393</name>
</gene>
<evidence type="ECO:0000256" key="1">
    <source>
        <dbReference type="SAM" id="MobiDB-lite"/>
    </source>
</evidence>